<evidence type="ECO:0000313" key="2">
    <source>
        <dbReference type="EMBL" id="KAJ1922008.1"/>
    </source>
</evidence>
<gene>
    <name evidence="2" type="ORF">H4219_000355</name>
</gene>
<dbReference type="OrthoDB" id="5519740at2759"/>
<proteinExistence type="predicted"/>
<accession>A0A9W8A427</accession>
<dbReference type="InterPro" id="IPR011008">
    <property type="entry name" value="Dimeric_a/b-barrel"/>
</dbReference>
<dbReference type="Pfam" id="PF03795">
    <property type="entry name" value="YCII"/>
    <property type="match status" value="1"/>
</dbReference>
<dbReference type="SUPFAM" id="SSF54909">
    <property type="entry name" value="Dimeric alpha+beta barrel"/>
    <property type="match status" value="1"/>
</dbReference>
<name>A0A9W8A427_9FUNG</name>
<keyword evidence="3" id="KW-1185">Reference proteome</keyword>
<dbReference type="PANTHER" id="PTHR33606:SF3">
    <property type="entry name" value="PROTEIN YCII"/>
    <property type="match status" value="1"/>
</dbReference>
<feature type="domain" description="YCII-related" evidence="1">
    <location>
        <begin position="29"/>
        <end position="113"/>
    </location>
</feature>
<evidence type="ECO:0000313" key="3">
    <source>
        <dbReference type="Proteomes" id="UP001150538"/>
    </source>
</evidence>
<evidence type="ECO:0000259" key="1">
    <source>
        <dbReference type="Pfam" id="PF03795"/>
    </source>
</evidence>
<dbReference type="EMBL" id="JANBPU010000002">
    <property type="protein sequence ID" value="KAJ1922008.1"/>
    <property type="molecule type" value="Genomic_DNA"/>
</dbReference>
<organism evidence="2 3">
    <name type="scientific">Mycoemilia scoparia</name>
    <dbReference type="NCBI Taxonomy" id="417184"/>
    <lineage>
        <taxon>Eukaryota</taxon>
        <taxon>Fungi</taxon>
        <taxon>Fungi incertae sedis</taxon>
        <taxon>Zoopagomycota</taxon>
        <taxon>Kickxellomycotina</taxon>
        <taxon>Kickxellomycetes</taxon>
        <taxon>Kickxellales</taxon>
        <taxon>Kickxellaceae</taxon>
        <taxon>Mycoemilia</taxon>
    </lineage>
</organism>
<reference evidence="2" key="1">
    <citation type="submission" date="2022-07" db="EMBL/GenBank/DDBJ databases">
        <title>Phylogenomic reconstructions and comparative analyses of Kickxellomycotina fungi.</title>
        <authorList>
            <person name="Reynolds N.K."/>
            <person name="Stajich J.E."/>
            <person name="Barry K."/>
            <person name="Grigoriev I.V."/>
            <person name="Crous P."/>
            <person name="Smith M.E."/>
        </authorList>
    </citation>
    <scope>NUCLEOTIDE SEQUENCE</scope>
    <source>
        <strain evidence="2">NBRC 100468</strain>
    </source>
</reference>
<dbReference type="Gene3D" id="3.30.70.1060">
    <property type="entry name" value="Dimeric alpha+beta barrel"/>
    <property type="match status" value="1"/>
</dbReference>
<protein>
    <recommendedName>
        <fullName evidence="1">YCII-related domain-containing protein</fullName>
    </recommendedName>
</protein>
<sequence length="129" mass="14406">MAFRHLLTSLNHVSVSPARLSLLTRVSNMHFLVIANDHTDAEALDRRLAARMKHLEGAKELHSKSTNSLHLGGAILDDQGKMVGSTLIYEAESIEKVKEIIANDPYTLNNVWDPNNIIIKQIKLADLKQ</sequence>
<dbReference type="InterPro" id="IPR005545">
    <property type="entry name" value="YCII"/>
</dbReference>
<dbReference type="Proteomes" id="UP001150538">
    <property type="component" value="Unassembled WGS sequence"/>
</dbReference>
<comment type="caution">
    <text evidence="2">The sequence shown here is derived from an EMBL/GenBank/DDBJ whole genome shotgun (WGS) entry which is preliminary data.</text>
</comment>
<dbReference type="AlphaFoldDB" id="A0A9W8A427"/>
<dbReference type="PANTHER" id="PTHR33606">
    <property type="entry name" value="PROTEIN YCII"/>
    <property type="match status" value="1"/>
</dbReference>
<dbReference type="InterPro" id="IPR051807">
    <property type="entry name" value="Sec-metab_biosynth-assoc"/>
</dbReference>